<gene>
    <name evidence="1" type="ORF">SAMN05443377_12431</name>
</gene>
<dbReference type="GO" id="GO:0016491">
    <property type="term" value="F:oxidoreductase activity"/>
    <property type="evidence" value="ECO:0007669"/>
    <property type="project" value="InterPro"/>
</dbReference>
<keyword evidence="2" id="KW-1185">Reference proteome</keyword>
<name>A0A1H9TL59_9ACTN</name>
<dbReference type="InterPro" id="IPR000415">
    <property type="entry name" value="Nitroreductase-like"/>
</dbReference>
<dbReference type="Gene3D" id="3.40.109.10">
    <property type="entry name" value="NADH Oxidase"/>
    <property type="match status" value="1"/>
</dbReference>
<dbReference type="AlphaFoldDB" id="A0A1H9TL59"/>
<dbReference type="PROSITE" id="PS51318">
    <property type="entry name" value="TAT"/>
    <property type="match status" value="1"/>
</dbReference>
<accession>A0A1H9TL59</accession>
<dbReference type="NCBIfam" id="TIGR01409">
    <property type="entry name" value="TAT_signal_seq"/>
    <property type="match status" value="1"/>
</dbReference>
<dbReference type="Proteomes" id="UP000198815">
    <property type="component" value="Unassembled WGS sequence"/>
</dbReference>
<dbReference type="EMBL" id="FOGZ01000024">
    <property type="protein sequence ID" value="SER97714.1"/>
    <property type="molecule type" value="Genomic_DNA"/>
</dbReference>
<dbReference type="OrthoDB" id="8156917at2"/>
<protein>
    <submittedName>
        <fullName evidence="1">Tat (Twin-arginine translocation) pathway signal sequence</fullName>
    </submittedName>
</protein>
<dbReference type="STRING" id="64702.SAMN05443377_12431"/>
<dbReference type="InterPro" id="IPR006311">
    <property type="entry name" value="TAT_signal"/>
</dbReference>
<proteinExistence type="predicted"/>
<dbReference type="InterPro" id="IPR019546">
    <property type="entry name" value="TAT_signal_bac_arc"/>
</dbReference>
<dbReference type="SUPFAM" id="SSF55469">
    <property type="entry name" value="FMN-dependent nitroreductase-like"/>
    <property type="match status" value="2"/>
</dbReference>
<reference evidence="1 2" key="1">
    <citation type="submission" date="2016-10" db="EMBL/GenBank/DDBJ databases">
        <authorList>
            <person name="de Groot N.N."/>
        </authorList>
    </citation>
    <scope>NUCLEOTIDE SEQUENCE [LARGE SCALE GENOMIC DNA]</scope>
    <source>
        <strain evidence="1 2">DSM 16859</strain>
    </source>
</reference>
<organism evidence="1 2">
    <name type="scientific">Propionibacterium cyclohexanicum</name>
    <dbReference type="NCBI Taxonomy" id="64702"/>
    <lineage>
        <taxon>Bacteria</taxon>
        <taxon>Bacillati</taxon>
        <taxon>Actinomycetota</taxon>
        <taxon>Actinomycetes</taxon>
        <taxon>Propionibacteriales</taxon>
        <taxon>Propionibacteriaceae</taxon>
        <taxon>Propionibacterium</taxon>
    </lineage>
</organism>
<dbReference type="RefSeq" id="WP_143052895.1">
    <property type="nucleotide sequence ID" value="NZ_FOGZ01000024.1"/>
</dbReference>
<evidence type="ECO:0000313" key="1">
    <source>
        <dbReference type="EMBL" id="SER97714.1"/>
    </source>
</evidence>
<evidence type="ECO:0000313" key="2">
    <source>
        <dbReference type="Proteomes" id="UP000198815"/>
    </source>
</evidence>
<sequence>MANPPDSSAAPREAAHRRLTRRGVLKASAVGGGAVLAAAASGIAIRGASNGAWDQGQTEPYLLWRDGPTAPGLLKLVAAGALAANPHNIQPWSFQVGATSIDLYADPSRAMPLGDQDGRERIAGYGCAIENIVVAARSAAFDPHLVEWPDDDPAHVAHLDVDAGEPASSAESERARAITARHSNRGPYSARAVDPMTLETLAAQGPDGAEVVWVTDQAAMAEIGALYVEATQASVDDLEVSVEAFSWFRNDRQDIERHRDGLTLDCQGLDAFTLFMAKILPAQSRESGDAFWVRTTRVTHTATARAYGIIRVADIRDRHARLAGGRLVQHVHLAATVQHLGMQHMNQVSERIARDAARGQPDRFSRRWESATGVPAGQALLAFRVGYPDRVAKPSPRRPLTEIAREP</sequence>